<accession>A0ABQ1YM48</accession>
<evidence type="ECO:0000313" key="1">
    <source>
        <dbReference type="EMBL" id="GGH29190.1"/>
    </source>
</evidence>
<dbReference type="EMBL" id="BMFT01000001">
    <property type="protein sequence ID" value="GGH29190.1"/>
    <property type="molecule type" value="Genomic_DNA"/>
</dbReference>
<sequence>MNISWYSGQYNEGTIKEDGHKAVFCYFTWDRFFYNYNNRSNNLTKPTFVTRIVTEK</sequence>
<dbReference type="Proteomes" id="UP000659344">
    <property type="component" value="Unassembled WGS sequence"/>
</dbReference>
<proteinExistence type="predicted"/>
<comment type="caution">
    <text evidence="1">The sequence shown here is derived from an EMBL/GenBank/DDBJ whole genome shotgun (WGS) entry which is preliminary data.</text>
</comment>
<name>A0ABQ1YM48_9BACL</name>
<organism evidence="1 2">
    <name type="scientific">Paenibacillus segetis</name>
    <dbReference type="NCBI Taxonomy" id="1325360"/>
    <lineage>
        <taxon>Bacteria</taxon>
        <taxon>Bacillati</taxon>
        <taxon>Bacillota</taxon>
        <taxon>Bacilli</taxon>
        <taxon>Bacillales</taxon>
        <taxon>Paenibacillaceae</taxon>
        <taxon>Paenibacillus</taxon>
    </lineage>
</organism>
<keyword evidence="2" id="KW-1185">Reference proteome</keyword>
<reference evidence="2" key="1">
    <citation type="journal article" date="2019" name="Int. J. Syst. Evol. Microbiol.">
        <title>The Global Catalogue of Microorganisms (GCM) 10K type strain sequencing project: providing services to taxonomists for standard genome sequencing and annotation.</title>
        <authorList>
            <consortium name="The Broad Institute Genomics Platform"/>
            <consortium name="The Broad Institute Genome Sequencing Center for Infectious Disease"/>
            <person name="Wu L."/>
            <person name="Ma J."/>
        </authorList>
    </citation>
    <scope>NUCLEOTIDE SEQUENCE [LARGE SCALE GENOMIC DNA]</scope>
    <source>
        <strain evidence="2">CGMCC 1.12769</strain>
    </source>
</reference>
<gene>
    <name evidence="1" type="ORF">GCM10008013_31640</name>
</gene>
<evidence type="ECO:0000313" key="2">
    <source>
        <dbReference type="Proteomes" id="UP000659344"/>
    </source>
</evidence>
<protein>
    <submittedName>
        <fullName evidence="1">Uncharacterized protein</fullName>
    </submittedName>
</protein>